<dbReference type="EMBL" id="LT962688">
    <property type="protein sequence ID" value="SOR29681.1"/>
    <property type="molecule type" value="Genomic_DNA"/>
</dbReference>
<sequence length="62" mass="6550">MVSAEALRQSRGADAARPARLLPSLAGLRTLRAARHLSDGSGEEGRGLTLYPVARVSLSHVQ</sequence>
<dbReference type="AlphaFoldDB" id="A0A2N9AQP3"/>
<protein>
    <submittedName>
        <fullName evidence="1">Uncharacterized protein</fullName>
    </submittedName>
</protein>
<name>A0A2N9AQP3_METEX</name>
<reference evidence="2" key="1">
    <citation type="submission" date="2017-10" db="EMBL/GenBank/DDBJ databases">
        <authorList>
            <person name="Regsiter A."/>
            <person name="William W."/>
        </authorList>
    </citation>
    <scope>NUCLEOTIDE SEQUENCE [LARGE SCALE GENOMIC DNA]</scope>
</reference>
<dbReference type="Proteomes" id="UP000233769">
    <property type="component" value="Chromosome tk0001"/>
</dbReference>
<evidence type="ECO:0000313" key="1">
    <source>
        <dbReference type="EMBL" id="SOR29681.1"/>
    </source>
</evidence>
<evidence type="ECO:0000313" key="2">
    <source>
        <dbReference type="Proteomes" id="UP000233769"/>
    </source>
</evidence>
<accession>A0A2N9AQP3</accession>
<gene>
    <name evidence="1" type="ORF">TK0001_3079</name>
</gene>
<organism evidence="1 2">
    <name type="scientific">Methylorubrum extorquens</name>
    <name type="common">Methylobacterium dichloromethanicum</name>
    <name type="synonym">Methylobacterium extorquens</name>
    <dbReference type="NCBI Taxonomy" id="408"/>
    <lineage>
        <taxon>Bacteria</taxon>
        <taxon>Pseudomonadati</taxon>
        <taxon>Pseudomonadota</taxon>
        <taxon>Alphaproteobacteria</taxon>
        <taxon>Hyphomicrobiales</taxon>
        <taxon>Methylobacteriaceae</taxon>
        <taxon>Methylorubrum</taxon>
    </lineage>
</organism>
<proteinExistence type="predicted"/>